<accession>F0Z992</accession>
<evidence type="ECO:0000313" key="3">
    <source>
        <dbReference type="Proteomes" id="UP000001064"/>
    </source>
</evidence>
<dbReference type="KEGG" id="dpp:DICPUDRAFT_26751"/>
<keyword evidence="3" id="KW-1185">Reference proteome</keyword>
<dbReference type="Pfam" id="PF13847">
    <property type="entry name" value="Methyltransf_31"/>
    <property type="match status" value="1"/>
</dbReference>
<dbReference type="InParanoid" id="F0Z992"/>
<dbReference type="Gene3D" id="3.40.50.150">
    <property type="entry name" value="Vaccinia Virus protein VP39"/>
    <property type="match status" value="1"/>
</dbReference>
<dbReference type="OrthoDB" id="18809at2759"/>
<dbReference type="VEuPathDB" id="AmoebaDB:DICPUDRAFT_26751"/>
<dbReference type="GO" id="GO:0008168">
    <property type="term" value="F:methyltransferase activity"/>
    <property type="evidence" value="ECO:0000318"/>
    <property type="project" value="GO_Central"/>
</dbReference>
<dbReference type="PANTHER" id="PTHR43591:SF57">
    <property type="entry name" value="METHYLTRANSFERASE DOMAIN-CONTAINING PROTEIN-RELATED"/>
    <property type="match status" value="1"/>
</dbReference>
<evidence type="ECO:0000313" key="2">
    <source>
        <dbReference type="EMBL" id="EGC39512.1"/>
    </source>
</evidence>
<dbReference type="InterPro" id="IPR029063">
    <property type="entry name" value="SAM-dependent_MTases_sf"/>
</dbReference>
<dbReference type="SUPFAM" id="SSF53335">
    <property type="entry name" value="S-adenosyl-L-methionine-dependent methyltransferases"/>
    <property type="match status" value="1"/>
</dbReference>
<organism evidence="2 3">
    <name type="scientific">Dictyostelium purpureum</name>
    <name type="common">Slime mold</name>
    <dbReference type="NCBI Taxonomy" id="5786"/>
    <lineage>
        <taxon>Eukaryota</taxon>
        <taxon>Amoebozoa</taxon>
        <taxon>Evosea</taxon>
        <taxon>Eumycetozoa</taxon>
        <taxon>Dictyostelia</taxon>
        <taxon>Dictyosteliales</taxon>
        <taxon>Dictyosteliaceae</taxon>
        <taxon>Dictyostelium</taxon>
    </lineage>
</organism>
<evidence type="ECO:0000259" key="1">
    <source>
        <dbReference type="Pfam" id="PF13847"/>
    </source>
</evidence>
<dbReference type="OMA" id="MVEMART"/>
<dbReference type="GeneID" id="10509864"/>
<protein>
    <recommendedName>
        <fullName evidence="1">Methyltransferase domain-containing protein</fullName>
    </recommendedName>
</protein>
<sequence length="251" mass="28254">MFSADVLSQTIKDKDKEMTILDIGGGYGTLSLYAYDKYKNAKFISSDFSPSMIQVLDKFINELEISNFESKVMDGQNLEQIKDSSIDYTFSTFGLIYFPDILQGMKEMFRVLKPGGKTGIASWCTDAFLPAAFQQTMNALLGNSVSNQAVLSLSDKQVFENKLKEAGFVNIEINRVQHPMEVQEISDLLKHTSINPVYQDCINALPEDKKLIFNETFMNVSNKLLCDQTRNQNGKLELPSYSYIATGQKPL</sequence>
<feature type="domain" description="Methyltransferase" evidence="1">
    <location>
        <begin position="15"/>
        <end position="160"/>
    </location>
</feature>
<dbReference type="EMBL" id="GL870956">
    <property type="protein sequence ID" value="EGC39512.1"/>
    <property type="molecule type" value="Genomic_DNA"/>
</dbReference>
<dbReference type="FunFam" id="3.40.50.150:FF:000742">
    <property type="entry name" value="Uncharacterized protein"/>
    <property type="match status" value="1"/>
</dbReference>
<dbReference type="AlphaFoldDB" id="F0Z992"/>
<proteinExistence type="predicted"/>
<name>F0Z992_DICPU</name>
<dbReference type="InterPro" id="IPR025714">
    <property type="entry name" value="Methyltranfer_dom"/>
</dbReference>
<dbReference type="PANTHER" id="PTHR43591">
    <property type="entry name" value="METHYLTRANSFERASE"/>
    <property type="match status" value="1"/>
</dbReference>
<reference evidence="3" key="1">
    <citation type="journal article" date="2011" name="Genome Biol.">
        <title>Comparative genomics of the social amoebae Dictyostelium discoideum and Dictyostelium purpureum.</title>
        <authorList>
            <consortium name="US DOE Joint Genome Institute (JGI-PGF)"/>
            <person name="Sucgang R."/>
            <person name="Kuo A."/>
            <person name="Tian X."/>
            <person name="Salerno W."/>
            <person name="Parikh A."/>
            <person name="Feasley C.L."/>
            <person name="Dalin E."/>
            <person name="Tu H."/>
            <person name="Huang E."/>
            <person name="Barry K."/>
            <person name="Lindquist E."/>
            <person name="Shapiro H."/>
            <person name="Bruce D."/>
            <person name="Schmutz J."/>
            <person name="Salamov A."/>
            <person name="Fey P."/>
            <person name="Gaudet P."/>
            <person name="Anjard C."/>
            <person name="Babu M.M."/>
            <person name="Basu S."/>
            <person name="Bushmanova Y."/>
            <person name="van der Wel H."/>
            <person name="Katoh-Kurasawa M."/>
            <person name="Dinh C."/>
            <person name="Coutinho P.M."/>
            <person name="Saito T."/>
            <person name="Elias M."/>
            <person name="Schaap P."/>
            <person name="Kay R.R."/>
            <person name="Henrissat B."/>
            <person name="Eichinger L."/>
            <person name="Rivero F."/>
            <person name="Putnam N.H."/>
            <person name="West C.M."/>
            <person name="Loomis W.F."/>
            <person name="Chisholm R.L."/>
            <person name="Shaulsky G."/>
            <person name="Strassmann J.E."/>
            <person name="Queller D.C."/>
            <person name="Kuspa A."/>
            <person name="Grigoriev I.V."/>
        </authorList>
    </citation>
    <scope>NUCLEOTIDE SEQUENCE [LARGE SCALE GENOMIC DNA]</scope>
    <source>
        <strain evidence="3">QSDP1</strain>
    </source>
</reference>
<dbReference type="RefSeq" id="XP_003283959.1">
    <property type="nucleotide sequence ID" value="XM_003283911.1"/>
</dbReference>
<dbReference type="Proteomes" id="UP000001064">
    <property type="component" value="Unassembled WGS sequence"/>
</dbReference>
<dbReference type="eggNOG" id="ENOG502SCWH">
    <property type="taxonomic scope" value="Eukaryota"/>
</dbReference>
<gene>
    <name evidence="2" type="ORF">DICPUDRAFT_26751</name>
</gene>
<dbReference type="CDD" id="cd02440">
    <property type="entry name" value="AdoMet_MTases"/>
    <property type="match status" value="1"/>
</dbReference>